<reference evidence="2" key="1">
    <citation type="journal article" date="2023" name="Science">
        <title>Genome structures resolve the early diversification of teleost fishes.</title>
        <authorList>
            <person name="Parey E."/>
            <person name="Louis A."/>
            <person name="Montfort J."/>
            <person name="Bouchez O."/>
            <person name="Roques C."/>
            <person name="Iampietro C."/>
            <person name="Lluch J."/>
            <person name="Castinel A."/>
            <person name="Donnadieu C."/>
            <person name="Desvignes T."/>
            <person name="Floi Bucao C."/>
            <person name="Jouanno E."/>
            <person name="Wen M."/>
            <person name="Mejri S."/>
            <person name="Dirks R."/>
            <person name="Jansen H."/>
            <person name="Henkel C."/>
            <person name="Chen W.J."/>
            <person name="Zahm M."/>
            <person name="Cabau C."/>
            <person name="Klopp C."/>
            <person name="Thompson A.W."/>
            <person name="Robinson-Rechavi M."/>
            <person name="Braasch I."/>
            <person name="Lecointre G."/>
            <person name="Bobe J."/>
            <person name="Postlethwait J.H."/>
            <person name="Berthelot C."/>
            <person name="Roest Crollius H."/>
            <person name="Guiguen Y."/>
        </authorList>
    </citation>
    <scope>NUCLEOTIDE SEQUENCE</scope>
    <source>
        <strain evidence="2">WJC10195</strain>
    </source>
</reference>
<dbReference type="AlphaFoldDB" id="A0A9Q1FIC1"/>
<dbReference type="Proteomes" id="UP001152622">
    <property type="component" value="Chromosome 5"/>
</dbReference>
<sequence>MQGILRTCPWEDLRGCRGISALAGRNQSNPREISPTRRARNLPGNSRGCGDDNPDCASSEAGEALHCVTQPFAVSPGEHGGTINALYEKGRSDGEIPPVIAGAYKWKRAADITNLENEQRGCGRESQRPDFTDHGEVIEHKRAQPRSRPIG</sequence>
<evidence type="ECO:0000313" key="3">
    <source>
        <dbReference type="Proteomes" id="UP001152622"/>
    </source>
</evidence>
<protein>
    <submittedName>
        <fullName evidence="2">Uncharacterized protein</fullName>
    </submittedName>
</protein>
<feature type="compositionally biased region" description="Basic and acidic residues" evidence="1">
    <location>
        <begin position="117"/>
        <end position="142"/>
    </location>
</feature>
<organism evidence="2 3">
    <name type="scientific">Synaphobranchus kaupii</name>
    <name type="common">Kaup's arrowtooth eel</name>
    <dbReference type="NCBI Taxonomy" id="118154"/>
    <lineage>
        <taxon>Eukaryota</taxon>
        <taxon>Metazoa</taxon>
        <taxon>Chordata</taxon>
        <taxon>Craniata</taxon>
        <taxon>Vertebrata</taxon>
        <taxon>Euteleostomi</taxon>
        <taxon>Actinopterygii</taxon>
        <taxon>Neopterygii</taxon>
        <taxon>Teleostei</taxon>
        <taxon>Anguilliformes</taxon>
        <taxon>Synaphobranchidae</taxon>
        <taxon>Synaphobranchus</taxon>
    </lineage>
</organism>
<dbReference type="EMBL" id="JAINUF010000005">
    <property type="protein sequence ID" value="KAJ8359482.1"/>
    <property type="molecule type" value="Genomic_DNA"/>
</dbReference>
<accession>A0A9Q1FIC1</accession>
<keyword evidence="3" id="KW-1185">Reference proteome</keyword>
<feature type="region of interest" description="Disordered" evidence="1">
    <location>
        <begin position="25"/>
        <end position="55"/>
    </location>
</feature>
<evidence type="ECO:0000313" key="2">
    <source>
        <dbReference type="EMBL" id="KAJ8359482.1"/>
    </source>
</evidence>
<comment type="caution">
    <text evidence="2">The sequence shown here is derived from an EMBL/GenBank/DDBJ whole genome shotgun (WGS) entry which is preliminary data.</text>
</comment>
<feature type="region of interest" description="Disordered" evidence="1">
    <location>
        <begin position="117"/>
        <end position="151"/>
    </location>
</feature>
<evidence type="ECO:0000256" key="1">
    <source>
        <dbReference type="SAM" id="MobiDB-lite"/>
    </source>
</evidence>
<name>A0A9Q1FIC1_SYNKA</name>
<gene>
    <name evidence="2" type="ORF">SKAU_G00160070</name>
</gene>
<proteinExistence type="predicted"/>